<comment type="caution">
    <text evidence="2">The sequence shown here is derived from an EMBL/GenBank/DDBJ whole genome shotgun (WGS) entry which is preliminary data.</text>
</comment>
<organism evidence="2 3">
    <name type="scientific">Pseudovibrio ascidiaceicola</name>
    <dbReference type="NCBI Taxonomy" id="285279"/>
    <lineage>
        <taxon>Bacteria</taxon>
        <taxon>Pseudomonadati</taxon>
        <taxon>Pseudomonadota</taxon>
        <taxon>Alphaproteobacteria</taxon>
        <taxon>Hyphomicrobiales</taxon>
        <taxon>Stappiaceae</taxon>
        <taxon>Pseudovibrio</taxon>
    </lineage>
</organism>
<dbReference type="Proteomes" id="UP000199598">
    <property type="component" value="Unassembled WGS sequence"/>
</dbReference>
<feature type="compositionally biased region" description="Polar residues" evidence="1">
    <location>
        <begin position="44"/>
        <end position="55"/>
    </location>
</feature>
<protein>
    <submittedName>
        <fullName evidence="2">Uncharacterized protein</fullName>
    </submittedName>
</protein>
<reference evidence="2 3" key="1">
    <citation type="submission" date="2016-10" db="EMBL/GenBank/DDBJ databases">
        <authorList>
            <person name="Varghese N."/>
            <person name="Submissions S."/>
        </authorList>
    </citation>
    <scope>NUCLEOTIDE SEQUENCE [LARGE SCALE GENOMIC DNA]</scope>
    <source>
        <strain evidence="2 3">DSM 16392</strain>
    </source>
</reference>
<gene>
    <name evidence="2" type="ORF">SAMN04488518_11486</name>
</gene>
<dbReference type="EMBL" id="FOSK01000014">
    <property type="protein sequence ID" value="SFL02544.1"/>
    <property type="molecule type" value="Genomic_DNA"/>
</dbReference>
<sequence>MEYVAKPTQIKYKYGMGLSLVANAHKASLLKPLRRLGTMKTPEQFASQHGQTNWKSMPLKTR</sequence>
<proteinExistence type="predicted"/>
<feature type="region of interest" description="Disordered" evidence="1">
    <location>
        <begin position="42"/>
        <end position="62"/>
    </location>
</feature>
<accession>A0A1I4E9Q1</accession>
<evidence type="ECO:0000256" key="1">
    <source>
        <dbReference type="SAM" id="MobiDB-lite"/>
    </source>
</evidence>
<name>A0A1I4E9Q1_9HYPH</name>
<evidence type="ECO:0000313" key="2">
    <source>
        <dbReference type="EMBL" id="SFL02544.1"/>
    </source>
</evidence>
<evidence type="ECO:0000313" key="3">
    <source>
        <dbReference type="Proteomes" id="UP000199598"/>
    </source>
</evidence>
<keyword evidence="3" id="KW-1185">Reference proteome</keyword>